<reference evidence="3" key="2">
    <citation type="submission" date="2022-01" db="EMBL/GenBank/DDBJ databases">
        <authorList>
            <person name="Yamashiro T."/>
            <person name="Shiraishi A."/>
            <person name="Satake H."/>
            <person name="Nakayama K."/>
        </authorList>
    </citation>
    <scope>NUCLEOTIDE SEQUENCE</scope>
</reference>
<evidence type="ECO:0000313" key="4">
    <source>
        <dbReference type="Proteomes" id="UP001151760"/>
    </source>
</evidence>
<dbReference type="EMBL" id="BQNB010010677">
    <property type="protein sequence ID" value="GJS80520.1"/>
    <property type="molecule type" value="Genomic_DNA"/>
</dbReference>
<accession>A0ABQ4YS28</accession>
<reference evidence="3" key="1">
    <citation type="journal article" date="2022" name="Int. J. Mol. Sci.">
        <title>Draft Genome of Tanacetum Coccineum: Genomic Comparison of Closely Related Tanacetum-Family Plants.</title>
        <authorList>
            <person name="Yamashiro T."/>
            <person name="Shiraishi A."/>
            <person name="Nakayama K."/>
            <person name="Satake H."/>
        </authorList>
    </citation>
    <scope>NUCLEOTIDE SEQUENCE</scope>
</reference>
<name>A0ABQ4YS28_9ASTR</name>
<proteinExistence type="predicted"/>
<feature type="domain" description="Retroviral polymerase SH3-like" evidence="2">
    <location>
        <begin position="90"/>
        <end position="141"/>
    </location>
</feature>
<protein>
    <recommendedName>
        <fullName evidence="2">Retroviral polymerase SH3-like domain-containing protein</fullName>
    </recommendedName>
</protein>
<dbReference type="Proteomes" id="UP001151760">
    <property type="component" value="Unassembled WGS sequence"/>
</dbReference>
<evidence type="ECO:0000259" key="2">
    <source>
        <dbReference type="Pfam" id="PF25597"/>
    </source>
</evidence>
<feature type="region of interest" description="Disordered" evidence="1">
    <location>
        <begin position="178"/>
        <end position="203"/>
    </location>
</feature>
<organism evidence="3 4">
    <name type="scientific">Tanacetum coccineum</name>
    <dbReference type="NCBI Taxonomy" id="301880"/>
    <lineage>
        <taxon>Eukaryota</taxon>
        <taxon>Viridiplantae</taxon>
        <taxon>Streptophyta</taxon>
        <taxon>Embryophyta</taxon>
        <taxon>Tracheophyta</taxon>
        <taxon>Spermatophyta</taxon>
        <taxon>Magnoliopsida</taxon>
        <taxon>eudicotyledons</taxon>
        <taxon>Gunneridae</taxon>
        <taxon>Pentapetalae</taxon>
        <taxon>asterids</taxon>
        <taxon>campanulids</taxon>
        <taxon>Asterales</taxon>
        <taxon>Asteraceae</taxon>
        <taxon>Asteroideae</taxon>
        <taxon>Anthemideae</taxon>
        <taxon>Anthemidinae</taxon>
        <taxon>Tanacetum</taxon>
    </lineage>
</organism>
<dbReference type="InterPro" id="IPR057670">
    <property type="entry name" value="SH3_retrovirus"/>
</dbReference>
<comment type="caution">
    <text evidence="3">The sequence shown here is derived from an EMBL/GenBank/DDBJ whole genome shotgun (WGS) entry which is preliminary data.</text>
</comment>
<sequence>MSEFLILGKVHFEIQYLGDKHVKLDVKKQNSTRKVYSGGRLRALTTRCAQLMWMRIQLKIWLQLQQNPLFLSKDWNEMFRLQLIWKNDREDIGKLGAKGDIGFFIGYSTTSYAYRVYNRRIKKVIETMNVTFDELSAMDSEQCSSKPELQGMTSGHISGQPSDATRTALTAPVTQNLQTPNASTTTTKYAPTLTNSSSQAPTIPITSQDVDERQHNNNIFSNKMINQNSNLKQLLIISIMQLTMEYLMKISKKARILELKRRHLKITVLTSYTLYRSRKIRRICACTSLKNTKEQGSIRRIQRSLYVFILVYVLLYATYHSTGSSDTDQIASLVGPAGDPWDQRVRSQLIGKDLVMAAPTIPVSADSFEGSFGDMIDIAQHGEAIQGIQEHLLEVPIQEKLRDMRDRVDIAEAESVSLRATIRMMRAVEMVLRNRVRDERQTRIEIERQLTSV</sequence>
<evidence type="ECO:0000313" key="3">
    <source>
        <dbReference type="EMBL" id="GJS80520.1"/>
    </source>
</evidence>
<gene>
    <name evidence="3" type="ORF">Tco_0730401</name>
</gene>
<keyword evidence="4" id="KW-1185">Reference proteome</keyword>
<evidence type="ECO:0000256" key="1">
    <source>
        <dbReference type="SAM" id="MobiDB-lite"/>
    </source>
</evidence>
<dbReference type="Pfam" id="PF25597">
    <property type="entry name" value="SH3_retrovirus"/>
    <property type="match status" value="1"/>
</dbReference>